<evidence type="ECO:0000313" key="2">
    <source>
        <dbReference type="EMBL" id="MFC6207899.1"/>
    </source>
</evidence>
<keyword evidence="3" id="KW-1185">Reference proteome</keyword>
<comment type="caution">
    <text evidence="2">The sequence shown here is derived from an EMBL/GenBank/DDBJ whole genome shotgun (WGS) entry which is preliminary data.</text>
</comment>
<feature type="chain" id="PRO_5046872107" evidence="1">
    <location>
        <begin position="26"/>
        <end position="83"/>
    </location>
</feature>
<dbReference type="Proteomes" id="UP001596254">
    <property type="component" value="Unassembled WGS sequence"/>
</dbReference>
<keyword evidence="1" id="KW-0732">Signal</keyword>
<sequence length="83" mass="9435">MKTLRKAAMLLAITFTLGGAAQPLAAPTTTAEAKTQKIWIAPNHGKKYHYDKHCRGLNHAKKLKRVSLKWAKQHHYKLCGWEK</sequence>
<feature type="signal peptide" evidence="1">
    <location>
        <begin position="1"/>
        <end position="25"/>
    </location>
</feature>
<dbReference type="EMBL" id="JBHSSK010000026">
    <property type="protein sequence ID" value="MFC6207899.1"/>
    <property type="molecule type" value="Genomic_DNA"/>
</dbReference>
<accession>A0ABW1STQ5</accession>
<evidence type="ECO:0000256" key="1">
    <source>
        <dbReference type="SAM" id="SignalP"/>
    </source>
</evidence>
<name>A0ABW1STQ5_9LACO</name>
<protein>
    <submittedName>
        <fullName evidence="2">Uncharacterized protein</fullName>
    </submittedName>
</protein>
<organism evidence="2 3">
    <name type="scientific">Levilactobacillus tongjiangensis</name>
    <dbReference type="NCBI Taxonomy" id="2486023"/>
    <lineage>
        <taxon>Bacteria</taxon>
        <taxon>Bacillati</taxon>
        <taxon>Bacillota</taxon>
        <taxon>Bacilli</taxon>
        <taxon>Lactobacillales</taxon>
        <taxon>Lactobacillaceae</taxon>
        <taxon>Levilactobacillus</taxon>
    </lineage>
</organism>
<proteinExistence type="predicted"/>
<dbReference type="RefSeq" id="WP_125693914.1">
    <property type="nucleotide sequence ID" value="NZ_JBHSSK010000026.1"/>
</dbReference>
<reference evidence="3" key="1">
    <citation type="journal article" date="2019" name="Int. J. Syst. Evol. Microbiol.">
        <title>The Global Catalogue of Microorganisms (GCM) 10K type strain sequencing project: providing services to taxonomists for standard genome sequencing and annotation.</title>
        <authorList>
            <consortium name="The Broad Institute Genomics Platform"/>
            <consortium name="The Broad Institute Genome Sequencing Center for Infectious Disease"/>
            <person name="Wu L."/>
            <person name="Ma J."/>
        </authorList>
    </citation>
    <scope>NUCLEOTIDE SEQUENCE [LARGE SCALE GENOMIC DNA]</scope>
    <source>
        <strain evidence="3">CCM 8905</strain>
    </source>
</reference>
<gene>
    <name evidence="2" type="ORF">ACFP1G_10550</name>
</gene>
<evidence type="ECO:0000313" key="3">
    <source>
        <dbReference type="Proteomes" id="UP001596254"/>
    </source>
</evidence>